<keyword evidence="1" id="KW-0472">Membrane</keyword>
<feature type="transmembrane region" description="Helical" evidence="1">
    <location>
        <begin position="78"/>
        <end position="98"/>
    </location>
</feature>
<feature type="transmembrane region" description="Helical" evidence="1">
    <location>
        <begin position="133"/>
        <end position="153"/>
    </location>
</feature>
<keyword evidence="3" id="KW-1185">Reference proteome</keyword>
<gene>
    <name evidence="2" type="ORF">Drose_20950</name>
</gene>
<organism evidence="2 3">
    <name type="scientific">Dactylosporangium roseum</name>
    <dbReference type="NCBI Taxonomy" id="47989"/>
    <lineage>
        <taxon>Bacteria</taxon>
        <taxon>Bacillati</taxon>
        <taxon>Actinomycetota</taxon>
        <taxon>Actinomycetes</taxon>
        <taxon>Micromonosporales</taxon>
        <taxon>Micromonosporaceae</taxon>
        <taxon>Dactylosporangium</taxon>
    </lineage>
</organism>
<dbReference type="EMBL" id="CP073721">
    <property type="protein sequence ID" value="UWZ33755.1"/>
    <property type="molecule type" value="Genomic_DNA"/>
</dbReference>
<proteinExistence type="predicted"/>
<evidence type="ECO:0000313" key="3">
    <source>
        <dbReference type="Proteomes" id="UP001058271"/>
    </source>
</evidence>
<sequence length="190" mass="21130">MISDLELRGLSHRERAELAQRLAALAPPVPQGRTVVEERTRRWFVIVVGVASVLLIPWIVALAATLPRHYLTGHWRATWVGFDLAVAVALATTAWAALRRRQVVVLAAFVSATLLGCDAWFDIMTASGPDRWASVATGVLVELPLAGWLFFVAHHLVRLSMRRLLVLSGQPPDLPLRRMPLFGVPPRQRR</sequence>
<feature type="transmembrane region" description="Helical" evidence="1">
    <location>
        <begin position="43"/>
        <end position="66"/>
    </location>
</feature>
<feature type="transmembrane region" description="Helical" evidence="1">
    <location>
        <begin position="103"/>
        <end position="121"/>
    </location>
</feature>
<evidence type="ECO:0000256" key="1">
    <source>
        <dbReference type="SAM" id="Phobius"/>
    </source>
</evidence>
<protein>
    <recommendedName>
        <fullName evidence="4">DUF2637 domain-containing protein</fullName>
    </recommendedName>
</protein>
<dbReference type="Proteomes" id="UP001058271">
    <property type="component" value="Chromosome"/>
</dbReference>
<reference evidence="2" key="1">
    <citation type="submission" date="2021-04" db="EMBL/GenBank/DDBJ databases">
        <title>Biosynthetic gene clusters of Dactylosporangioum roseum.</title>
        <authorList>
            <person name="Hartkoorn R.C."/>
            <person name="Beaudoing E."/>
            <person name="Hot D."/>
            <person name="Moureu S."/>
        </authorList>
    </citation>
    <scope>NUCLEOTIDE SEQUENCE</scope>
    <source>
        <strain evidence="2">NRRL B-16295</strain>
    </source>
</reference>
<accession>A0ABY5YVI3</accession>
<evidence type="ECO:0000313" key="2">
    <source>
        <dbReference type="EMBL" id="UWZ33755.1"/>
    </source>
</evidence>
<keyword evidence="1" id="KW-1133">Transmembrane helix</keyword>
<keyword evidence="1" id="KW-0812">Transmembrane</keyword>
<dbReference type="RefSeq" id="WP_260723020.1">
    <property type="nucleotide sequence ID" value="NZ_BAAABS010000057.1"/>
</dbReference>
<evidence type="ECO:0008006" key="4">
    <source>
        <dbReference type="Google" id="ProtNLM"/>
    </source>
</evidence>
<name>A0ABY5YVI3_9ACTN</name>